<dbReference type="EMBL" id="SJKC01000002">
    <property type="protein sequence ID" value="TCC38719.1"/>
    <property type="molecule type" value="Genomic_DNA"/>
</dbReference>
<accession>A0A4R0IZ15</accession>
<dbReference type="SUPFAM" id="SSF52540">
    <property type="entry name" value="P-loop containing nucleoside triphosphate hydrolases"/>
    <property type="match status" value="1"/>
</dbReference>
<dbReference type="Gene3D" id="3.40.50.300">
    <property type="entry name" value="P-loop containing nucleotide triphosphate hydrolases"/>
    <property type="match status" value="1"/>
</dbReference>
<gene>
    <name evidence="1" type="ORF">E0H92_20190</name>
</gene>
<dbReference type="InterPro" id="IPR027417">
    <property type="entry name" value="P-loop_NTPase"/>
</dbReference>
<comment type="caution">
    <text evidence="1">The sequence shown here is derived from an EMBL/GenBank/DDBJ whole genome shotgun (WGS) entry which is preliminary data.</text>
</comment>
<evidence type="ECO:0000313" key="2">
    <source>
        <dbReference type="Proteomes" id="UP000294225"/>
    </source>
</evidence>
<organism evidence="1 2">
    <name type="scientific">Kribbella speibonae</name>
    <dbReference type="NCBI Taxonomy" id="1572660"/>
    <lineage>
        <taxon>Bacteria</taxon>
        <taxon>Bacillati</taxon>
        <taxon>Actinomycetota</taxon>
        <taxon>Actinomycetes</taxon>
        <taxon>Propionibacteriales</taxon>
        <taxon>Kribbellaceae</taxon>
        <taxon>Kribbella</taxon>
    </lineage>
</organism>
<dbReference type="Proteomes" id="UP000294225">
    <property type="component" value="Unassembled WGS sequence"/>
</dbReference>
<sequence>MSHGVRVVLIGGTSNVGKSTVAEVIARRLGFDYVSTDKLGRHPGRPWGGVPPHVVEHYRSLTSSQLVDALLEHYQRMWPRIEELARTTAGLVLEGSGVWPAYVAELTTPYTTAVWLSAHEDLLAARMHVSSGYDDLPDEDRHLVDKFLARSLAYQTRMLTLVDQLALPHLDVTVPRSPDHLADEILKSPPAQPH</sequence>
<proteinExistence type="predicted"/>
<dbReference type="AlphaFoldDB" id="A0A4R0IZ15"/>
<reference evidence="1 2" key="1">
    <citation type="submission" date="2019-02" db="EMBL/GenBank/DDBJ databases">
        <title>Kribbella capetownensis sp. nov. and Kribbella speibonae sp. nov., isolated from soil.</title>
        <authorList>
            <person name="Curtis S.M."/>
            <person name="Norton I."/>
            <person name="Everest G.J."/>
            <person name="Meyers P.R."/>
        </authorList>
    </citation>
    <scope>NUCLEOTIDE SEQUENCE [LARGE SCALE GENOMIC DNA]</scope>
    <source>
        <strain evidence="1 2">YM55</strain>
    </source>
</reference>
<evidence type="ECO:0000313" key="1">
    <source>
        <dbReference type="EMBL" id="TCC38719.1"/>
    </source>
</evidence>
<protein>
    <recommendedName>
        <fullName evidence="3">AAA family ATPase</fullName>
    </recommendedName>
</protein>
<evidence type="ECO:0008006" key="3">
    <source>
        <dbReference type="Google" id="ProtNLM"/>
    </source>
</evidence>
<name>A0A4R0IZ15_9ACTN</name>